<proteinExistence type="predicted"/>
<name>Q0FPS7_SALBH</name>
<gene>
    <name evidence="1" type="ORF">R2601_01523</name>
</gene>
<dbReference type="EMBL" id="AATQ01000017">
    <property type="protein sequence ID" value="EAU46136.1"/>
    <property type="molecule type" value="Genomic_DNA"/>
</dbReference>
<evidence type="ECO:0000313" key="2">
    <source>
        <dbReference type="Proteomes" id="UP000006230"/>
    </source>
</evidence>
<dbReference type="STRING" id="314265.R2601_01523"/>
<comment type="caution">
    <text evidence="1">The sequence shown here is derived from an EMBL/GenBank/DDBJ whole genome shotgun (WGS) entry which is preliminary data.</text>
</comment>
<dbReference type="Proteomes" id="UP000006230">
    <property type="component" value="Unassembled WGS sequence"/>
</dbReference>
<sequence>MTNSTLSTATNIDPLPEVREAADLLSISVPTFWRRVADGSIPKPIKLGSASRWAQSDILTVIDQAKARR</sequence>
<dbReference type="HOGENOM" id="CLU_140176_19_0_5"/>
<dbReference type="Gene3D" id="1.10.238.160">
    <property type="match status" value="1"/>
</dbReference>
<reference evidence="1 2" key="1">
    <citation type="journal article" date="2010" name="J. Bacteriol.">
        <title>Genome sequences of Pelagibaca bermudensis HTCC2601T and Maritimibacter alkaliphilus HTCC2654T, the type strains of two marine Roseobacter genera.</title>
        <authorList>
            <person name="Thrash J.C."/>
            <person name="Cho J.C."/>
            <person name="Ferriera S."/>
            <person name="Johnson J."/>
            <person name="Vergin K.L."/>
            <person name="Giovannoni S.J."/>
        </authorList>
    </citation>
    <scope>NUCLEOTIDE SEQUENCE [LARGE SCALE GENOMIC DNA]</scope>
    <source>
        <strain evidence="2">DSM 26914 / JCM 13377 / KCTC 12554 / HTCC2601</strain>
    </source>
</reference>
<dbReference type="eggNOG" id="COG3311">
    <property type="taxonomic scope" value="Bacteria"/>
</dbReference>
<protein>
    <recommendedName>
        <fullName evidence="3">Helix-turn-helix domain-containing protein</fullName>
    </recommendedName>
</protein>
<dbReference type="AlphaFoldDB" id="Q0FPS7"/>
<keyword evidence="2" id="KW-1185">Reference proteome</keyword>
<evidence type="ECO:0000313" key="1">
    <source>
        <dbReference type="EMBL" id="EAU46136.1"/>
    </source>
</evidence>
<organism evidence="1 2">
    <name type="scientific">Salipiger bermudensis (strain DSM 26914 / JCM 13377 / KCTC 12554 / HTCC2601)</name>
    <name type="common">Pelagibaca bermudensis</name>
    <dbReference type="NCBI Taxonomy" id="314265"/>
    <lineage>
        <taxon>Bacteria</taxon>
        <taxon>Pseudomonadati</taxon>
        <taxon>Pseudomonadota</taxon>
        <taxon>Alphaproteobacteria</taxon>
        <taxon>Rhodobacterales</taxon>
        <taxon>Roseobacteraceae</taxon>
        <taxon>Salipiger</taxon>
    </lineage>
</organism>
<accession>Q0FPS7</accession>
<evidence type="ECO:0008006" key="3">
    <source>
        <dbReference type="Google" id="ProtNLM"/>
    </source>
</evidence>